<sequence length="954" mass="104809">MEGGGGGFSPNSTFGNFSDAAMDLDFMDELLFEGCWLEASDGFNFMQSGPSTATGLNDPSQCLPISGGSNTAPFGINSHHQMPEGETEKKVFSNPSGSQIGDFSKSQSQNWAVGTSLSSPGNFIVEDTEMGSRWWIGPEAGSGSASSVKDRLMQAIGYLKECTKERDVLIQIWVPVKKEGKNVLTTEGQPYSLNTNCKSLEFFRNASKSYSFPAEEDSKAVGLPGRVYLGKLPEWTPDVRFFKKNEYPRVDFAHQYNVGGSLALPVFERGSGTCLGVVEIVTTSQKTNYHPELEHVRKALEAVDLRSSHNFTQPSVKAYSELYQATLPEIAEVLRSACKTYKLPLALTWAPCVNQGKSGCRHSDENIYRCVSTVDSACYVADENCQDFLEACSEHHLFRDQGIVGRVFTNNKQCFATDITSFSKTNYPLSHHARMFELRGAVAIPLQSIFTGSTEFVLELFLPKDCHDSEAQKHMLNSLSSFMQQACQSLHVVMDKELEEEVILPVKEMAVCSDGRSDREEIQFGTSSSKESSPEESSWIAHMMEAQQKGKGVSVSWEYQKEEPKEEFKMTSHWEDTQLELYNKQVLSDFEHLHQNAGTKISIEGGGADSSSSGGRRISSGKRSGEKRRTKMEKTISLQVLRQYFAGSLKDAAKSIGVCPTTLKRICRQHGITRWPSRKIKKVGHSLRKLQLVIDSVQGAEGAIQIGSFYSSFPELNSPNFSGNGPSSSLMISDHSKPSEPKLENGMFSQGATAPKSPSSSCSQSSGSSTCCSTGAKLLSTSINAVGSADGLPVEDPGGVLKRALSDVDLHALNVEGPKLLARSQSHKTFGELPNFETLLPPLPKTGGQNLRAVGTMRVKAMFGEVKIRFSLQPSWGFRELQQEIAKRYNIEDVSRFDLKYLDDDNEWVLLTCDADLEECIDIYKSSQSHTIKISIHQASNPNLGSSFGSSAPL</sequence>
<dbReference type="InterPro" id="IPR003035">
    <property type="entry name" value="RWP-RK_dom"/>
</dbReference>
<comment type="caution">
    <text evidence="8">The sequence shown here is derived from an EMBL/GenBank/DDBJ whole genome shotgun (WGS) entry which is preliminary data.</text>
</comment>
<dbReference type="AlphaFoldDB" id="A0A1R3JB45"/>
<evidence type="ECO:0000256" key="5">
    <source>
        <dbReference type="SAM" id="MobiDB-lite"/>
    </source>
</evidence>
<dbReference type="PANTHER" id="PTHR32002:SF46">
    <property type="entry name" value="PROTEIN NLP2"/>
    <property type="match status" value="1"/>
</dbReference>
<dbReference type="OrthoDB" id="6270329at2759"/>
<keyword evidence="9" id="KW-1185">Reference proteome</keyword>
<dbReference type="FunFam" id="3.10.20.90:FF:000186">
    <property type="entry name" value="RWP-RK domain-containing protein"/>
    <property type="match status" value="1"/>
</dbReference>
<dbReference type="EMBL" id="AWUE01016401">
    <property type="protein sequence ID" value="OMO92016.1"/>
    <property type="molecule type" value="Genomic_DNA"/>
</dbReference>
<evidence type="ECO:0000313" key="8">
    <source>
        <dbReference type="EMBL" id="OMO92016.1"/>
    </source>
</evidence>
<dbReference type="Pfam" id="PF22922">
    <property type="entry name" value="GAF_NLP"/>
    <property type="match status" value="2"/>
</dbReference>
<feature type="domain" description="RWP-RK" evidence="6">
    <location>
        <begin position="622"/>
        <end position="703"/>
    </location>
</feature>
<dbReference type="PROSITE" id="PS51519">
    <property type="entry name" value="RWP_RK"/>
    <property type="match status" value="1"/>
</dbReference>
<dbReference type="GO" id="GO:0003700">
    <property type="term" value="F:DNA-binding transcription factor activity"/>
    <property type="evidence" value="ECO:0007669"/>
    <property type="project" value="InterPro"/>
</dbReference>
<feature type="compositionally biased region" description="Low complexity" evidence="5">
    <location>
        <begin position="752"/>
        <end position="766"/>
    </location>
</feature>
<dbReference type="SMART" id="SM00666">
    <property type="entry name" value="PB1"/>
    <property type="match status" value="1"/>
</dbReference>
<feature type="compositionally biased region" description="Low complexity" evidence="5">
    <location>
        <begin position="527"/>
        <end position="537"/>
    </location>
</feature>
<keyword evidence="2" id="KW-0238">DNA-binding</keyword>
<protein>
    <submittedName>
        <fullName evidence="8">Phox/Bem1p</fullName>
    </submittedName>
</protein>
<gene>
    <name evidence="8" type="ORF">COLO4_17931</name>
</gene>
<dbReference type="Gene3D" id="3.10.20.90">
    <property type="entry name" value="Phosphatidylinositol 3-kinase Catalytic Subunit, Chain A, domain 1"/>
    <property type="match status" value="1"/>
</dbReference>
<evidence type="ECO:0000259" key="6">
    <source>
        <dbReference type="PROSITE" id="PS51519"/>
    </source>
</evidence>
<keyword evidence="4" id="KW-0539">Nucleus</keyword>
<dbReference type="Pfam" id="PF02042">
    <property type="entry name" value="RWP-RK"/>
    <property type="match status" value="1"/>
</dbReference>
<dbReference type="InterPro" id="IPR034891">
    <property type="entry name" value="PB1_NLP"/>
</dbReference>
<dbReference type="SUPFAM" id="SSF54277">
    <property type="entry name" value="CAD &amp; PB1 domains"/>
    <property type="match status" value="1"/>
</dbReference>
<feature type="region of interest" description="Disordered" evidence="5">
    <location>
        <begin position="601"/>
        <end position="630"/>
    </location>
</feature>
<keyword evidence="1" id="KW-0805">Transcription regulation</keyword>
<evidence type="ECO:0000256" key="2">
    <source>
        <dbReference type="ARBA" id="ARBA00023125"/>
    </source>
</evidence>
<proteinExistence type="predicted"/>
<feature type="region of interest" description="Disordered" evidence="5">
    <location>
        <begin position="517"/>
        <end position="537"/>
    </location>
</feature>
<feature type="domain" description="PB1" evidence="7">
    <location>
        <begin position="856"/>
        <end position="939"/>
    </location>
</feature>
<dbReference type="Pfam" id="PF00564">
    <property type="entry name" value="PB1"/>
    <property type="match status" value="1"/>
</dbReference>
<dbReference type="PROSITE" id="PS51745">
    <property type="entry name" value="PB1"/>
    <property type="match status" value="1"/>
</dbReference>
<evidence type="ECO:0000256" key="3">
    <source>
        <dbReference type="ARBA" id="ARBA00023163"/>
    </source>
</evidence>
<dbReference type="GO" id="GO:0003677">
    <property type="term" value="F:DNA binding"/>
    <property type="evidence" value="ECO:0007669"/>
    <property type="project" value="UniProtKB-KW"/>
</dbReference>
<organism evidence="8 9">
    <name type="scientific">Corchorus olitorius</name>
    <dbReference type="NCBI Taxonomy" id="93759"/>
    <lineage>
        <taxon>Eukaryota</taxon>
        <taxon>Viridiplantae</taxon>
        <taxon>Streptophyta</taxon>
        <taxon>Embryophyta</taxon>
        <taxon>Tracheophyta</taxon>
        <taxon>Spermatophyta</taxon>
        <taxon>Magnoliopsida</taxon>
        <taxon>eudicotyledons</taxon>
        <taxon>Gunneridae</taxon>
        <taxon>Pentapetalae</taxon>
        <taxon>rosids</taxon>
        <taxon>malvids</taxon>
        <taxon>Malvales</taxon>
        <taxon>Malvaceae</taxon>
        <taxon>Grewioideae</taxon>
        <taxon>Apeibeae</taxon>
        <taxon>Corchorus</taxon>
    </lineage>
</organism>
<evidence type="ECO:0000256" key="4">
    <source>
        <dbReference type="ARBA" id="ARBA00023242"/>
    </source>
</evidence>
<dbReference type="PANTHER" id="PTHR32002">
    <property type="entry name" value="PROTEIN NLP8"/>
    <property type="match status" value="1"/>
</dbReference>
<dbReference type="InterPro" id="IPR045012">
    <property type="entry name" value="NLP"/>
</dbReference>
<evidence type="ECO:0000259" key="7">
    <source>
        <dbReference type="PROSITE" id="PS51745"/>
    </source>
</evidence>
<dbReference type="InterPro" id="IPR053793">
    <property type="entry name" value="PB1-like"/>
</dbReference>
<name>A0A1R3JB45_9ROSI</name>
<evidence type="ECO:0000313" key="9">
    <source>
        <dbReference type="Proteomes" id="UP000187203"/>
    </source>
</evidence>
<feature type="compositionally biased region" description="Low complexity" evidence="5">
    <location>
        <begin position="609"/>
        <end position="622"/>
    </location>
</feature>
<keyword evidence="3" id="KW-0804">Transcription</keyword>
<reference evidence="9" key="1">
    <citation type="submission" date="2013-09" db="EMBL/GenBank/DDBJ databases">
        <title>Corchorus olitorius genome sequencing.</title>
        <authorList>
            <person name="Alam M."/>
            <person name="Haque M.S."/>
            <person name="Islam M.S."/>
            <person name="Emdad E.M."/>
            <person name="Islam M.M."/>
            <person name="Ahmed B."/>
            <person name="Halim A."/>
            <person name="Hossen Q.M.M."/>
            <person name="Hossain M.Z."/>
            <person name="Ahmed R."/>
            <person name="Khan M.M."/>
            <person name="Islam R."/>
            <person name="Rashid M.M."/>
            <person name="Khan S.A."/>
            <person name="Rahman M.S."/>
            <person name="Alam M."/>
            <person name="Yahiya A.S."/>
            <person name="Khan M.S."/>
            <person name="Azam M.S."/>
            <person name="Haque T."/>
            <person name="Lashkar M.Z.H."/>
            <person name="Akhand A.I."/>
            <person name="Morshed G."/>
            <person name="Roy S."/>
            <person name="Uddin K.S."/>
            <person name="Rabeya T."/>
            <person name="Hossain A.S."/>
            <person name="Chowdhury A."/>
            <person name="Snigdha A.R."/>
            <person name="Mortoza M.S."/>
            <person name="Matin S.A."/>
            <person name="Hoque S.M.E."/>
            <person name="Islam M.K."/>
            <person name="Roy D.K."/>
            <person name="Haider R."/>
            <person name="Moosa M.M."/>
            <person name="Elias S.M."/>
            <person name="Hasan A.M."/>
            <person name="Jahan S."/>
            <person name="Shafiuddin M."/>
            <person name="Mahmood N."/>
            <person name="Shommy N.S."/>
        </authorList>
    </citation>
    <scope>NUCLEOTIDE SEQUENCE [LARGE SCALE GENOMIC DNA]</scope>
    <source>
        <strain evidence="9">cv. O-4</strain>
    </source>
</reference>
<dbReference type="InterPro" id="IPR000270">
    <property type="entry name" value="PB1_dom"/>
</dbReference>
<evidence type="ECO:0000256" key="1">
    <source>
        <dbReference type="ARBA" id="ARBA00023015"/>
    </source>
</evidence>
<dbReference type="InterPro" id="IPR055081">
    <property type="entry name" value="NLP1-9_GAF"/>
</dbReference>
<accession>A0A1R3JB45</accession>
<dbReference type="STRING" id="93759.A0A1R3JB45"/>
<dbReference type="Proteomes" id="UP000187203">
    <property type="component" value="Unassembled WGS sequence"/>
</dbReference>
<dbReference type="CDD" id="cd06407">
    <property type="entry name" value="PB1_NLP"/>
    <property type="match status" value="1"/>
</dbReference>
<feature type="region of interest" description="Disordered" evidence="5">
    <location>
        <begin position="724"/>
        <end position="766"/>
    </location>
</feature>
<feature type="compositionally biased region" description="Basic and acidic residues" evidence="5">
    <location>
        <begin position="734"/>
        <end position="743"/>
    </location>
</feature>